<dbReference type="STRING" id="307121.GA0070620_3024"/>
<feature type="transmembrane region" description="Helical" evidence="8">
    <location>
        <begin position="289"/>
        <end position="308"/>
    </location>
</feature>
<dbReference type="EMBL" id="LT598496">
    <property type="protein sequence ID" value="SBV27505.1"/>
    <property type="molecule type" value="Genomic_DNA"/>
</dbReference>
<dbReference type="SUPFAM" id="SSF103473">
    <property type="entry name" value="MFS general substrate transporter"/>
    <property type="match status" value="1"/>
</dbReference>
<name>A0A1C3N4L5_9ACTN</name>
<feature type="transmembrane region" description="Helical" evidence="8">
    <location>
        <begin position="24"/>
        <end position="43"/>
    </location>
</feature>
<dbReference type="Proteomes" id="UP000199393">
    <property type="component" value="Chromosome I"/>
</dbReference>
<dbReference type="GO" id="GO:0005886">
    <property type="term" value="C:plasma membrane"/>
    <property type="evidence" value="ECO:0007669"/>
    <property type="project" value="UniProtKB-SubCell"/>
</dbReference>
<proteinExistence type="predicted"/>
<dbReference type="PANTHER" id="PTHR23517:SF13">
    <property type="entry name" value="MAJOR FACILITATOR SUPERFAMILY MFS_1"/>
    <property type="match status" value="1"/>
</dbReference>
<dbReference type="InterPro" id="IPR036259">
    <property type="entry name" value="MFS_trans_sf"/>
</dbReference>
<evidence type="ECO:0000256" key="1">
    <source>
        <dbReference type="ARBA" id="ARBA00004651"/>
    </source>
</evidence>
<evidence type="ECO:0000256" key="8">
    <source>
        <dbReference type="SAM" id="Phobius"/>
    </source>
</evidence>
<feature type="region of interest" description="Disordered" evidence="7">
    <location>
        <begin position="1"/>
        <end position="20"/>
    </location>
</feature>
<accession>A0A1C3N4L5</accession>
<organism evidence="10 11">
    <name type="scientific">Micromonospora krabiensis</name>
    <dbReference type="NCBI Taxonomy" id="307121"/>
    <lineage>
        <taxon>Bacteria</taxon>
        <taxon>Bacillati</taxon>
        <taxon>Actinomycetota</taxon>
        <taxon>Actinomycetes</taxon>
        <taxon>Micromonosporales</taxon>
        <taxon>Micromonosporaceae</taxon>
        <taxon>Micromonospora</taxon>
    </lineage>
</organism>
<evidence type="ECO:0000313" key="11">
    <source>
        <dbReference type="Proteomes" id="UP000199393"/>
    </source>
</evidence>
<gene>
    <name evidence="10" type="ORF">GA0070620_3024</name>
</gene>
<feature type="transmembrane region" description="Helical" evidence="8">
    <location>
        <begin position="314"/>
        <end position="332"/>
    </location>
</feature>
<feature type="transmembrane region" description="Helical" evidence="8">
    <location>
        <begin position="154"/>
        <end position="175"/>
    </location>
</feature>
<sequence length="411" mass="42192">MGSDSTAGAGPTGAEKATGRRGRLSPNVALFLLASILVSFLASSSAPTPLYGIYQAHWHFSPITTTVIFGIYAIAVLGTLLTVGKLSDHVGRRPVLLVAIAVQMISLIVFIFANGVPALLTARVVQGLAAGAATGAIGAAMLDVNRARGTLTNAIAPGIGTGTGALLSGLFVQFLPAPTRLVYVVLLVVLLIQAFGVVLMRETVTPMGGALASLRPEIKLPRSVRGPVLVVAPVLFAGWSLAGFFGALGPALVRVLGPMSVVFGGVALFVLAIVSSITVLVMRDATARTLMLTGIAALVVGMVVTMFAVNRDSVVTFFLGIALGGIGFGGAFQGSLKTVMPLVEAHERASVLSLVYIICYLGLGLPAVIAGYLVVHGGGLPRTADEYTYFVIALALIALLGLRGAIRRAPA</sequence>
<protein>
    <submittedName>
        <fullName evidence="10">Predicted arabinose efflux permease, MFS family</fullName>
    </submittedName>
</protein>
<feature type="transmembrane region" description="Helical" evidence="8">
    <location>
        <begin position="95"/>
        <end position="113"/>
    </location>
</feature>
<feature type="transmembrane region" description="Helical" evidence="8">
    <location>
        <begin position="125"/>
        <end position="142"/>
    </location>
</feature>
<dbReference type="PATRIC" id="fig|307121.4.peg.3092"/>
<evidence type="ECO:0000256" key="2">
    <source>
        <dbReference type="ARBA" id="ARBA00022448"/>
    </source>
</evidence>
<keyword evidence="4 8" id="KW-0812">Transmembrane</keyword>
<feature type="transmembrane region" description="Helical" evidence="8">
    <location>
        <begin position="63"/>
        <end position="83"/>
    </location>
</feature>
<evidence type="ECO:0000313" key="10">
    <source>
        <dbReference type="EMBL" id="SBV27505.1"/>
    </source>
</evidence>
<dbReference type="InterPro" id="IPR005829">
    <property type="entry name" value="Sugar_transporter_CS"/>
</dbReference>
<keyword evidence="2" id="KW-0813">Transport</keyword>
<keyword evidence="5 8" id="KW-1133">Transmembrane helix</keyword>
<feature type="transmembrane region" description="Helical" evidence="8">
    <location>
        <begin position="353"/>
        <end position="375"/>
    </location>
</feature>
<dbReference type="InterPro" id="IPR050171">
    <property type="entry name" value="MFS_Transporters"/>
</dbReference>
<dbReference type="PROSITE" id="PS00216">
    <property type="entry name" value="SUGAR_TRANSPORT_1"/>
    <property type="match status" value="1"/>
</dbReference>
<dbReference type="AlphaFoldDB" id="A0A1C3N4L5"/>
<dbReference type="Pfam" id="PF07690">
    <property type="entry name" value="MFS_1"/>
    <property type="match status" value="1"/>
</dbReference>
<dbReference type="Gene3D" id="1.20.1250.20">
    <property type="entry name" value="MFS general substrate transporter like domains"/>
    <property type="match status" value="2"/>
</dbReference>
<keyword evidence="6 8" id="KW-0472">Membrane</keyword>
<dbReference type="OrthoDB" id="3177957at2"/>
<feature type="transmembrane region" description="Helical" evidence="8">
    <location>
        <begin position="228"/>
        <end position="249"/>
    </location>
</feature>
<evidence type="ECO:0000256" key="5">
    <source>
        <dbReference type="ARBA" id="ARBA00022989"/>
    </source>
</evidence>
<evidence type="ECO:0000256" key="3">
    <source>
        <dbReference type="ARBA" id="ARBA00022475"/>
    </source>
</evidence>
<evidence type="ECO:0000259" key="9">
    <source>
        <dbReference type="PROSITE" id="PS50850"/>
    </source>
</evidence>
<feature type="transmembrane region" description="Helical" evidence="8">
    <location>
        <begin position="261"/>
        <end position="282"/>
    </location>
</feature>
<dbReference type="RefSeq" id="WP_091591325.1">
    <property type="nucleotide sequence ID" value="NZ_JBHRWG010000004.1"/>
</dbReference>
<dbReference type="GO" id="GO:0022857">
    <property type="term" value="F:transmembrane transporter activity"/>
    <property type="evidence" value="ECO:0007669"/>
    <property type="project" value="InterPro"/>
</dbReference>
<reference evidence="11" key="1">
    <citation type="submission" date="2016-06" db="EMBL/GenBank/DDBJ databases">
        <authorList>
            <person name="Varghese N."/>
        </authorList>
    </citation>
    <scope>NUCLEOTIDE SEQUENCE [LARGE SCALE GENOMIC DNA]</scope>
    <source>
        <strain evidence="11">DSM 45344</strain>
    </source>
</reference>
<keyword evidence="11" id="KW-1185">Reference proteome</keyword>
<dbReference type="PANTHER" id="PTHR23517">
    <property type="entry name" value="RESISTANCE PROTEIN MDTM, PUTATIVE-RELATED-RELATED"/>
    <property type="match status" value="1"/>
</dbReference>
<feature type="transmembrane region" description="Helical" evidence="8">
    <location>
        <begin position="387"/>
        <end position="406"/>
    </location>
</feature>
<keyword evidence="3" id="KW-1003">Cell membrane</keyword>
<dbReference type="InterPro" id="IPR011701">
    <property type="entry name" value="MFS"/>
</dbReference>
<dbReference type="InterPro" id="IPR020846">
    <property type="entry name" value="MFS_dom"/>
</dbReference>
<evidence type="ECO:0000256" key="6">
    <source>
        <dbReference type="ARBA" id="ARBA00023136"/>
    </source>
</evidence>
<dbReference type="PROSITE" id="PS50850">
    <property type="entry name" value="MFS"/>
    <property type="match status" value="1"/>
</dbReference>
<feature type="transmembrane region" description="Helical" evidence="8">
    <location>
        <begin position="181"/>
        <end position="200"/>
    </location>
</feature>
<evidence type="ECO:0000256" key="4">
    <source>
        <dbReference type="ARBA" id="ARBA00022692"/>
    </source>
</evidence>
<comment type="subcellular location">
    <subcellularLocation>
        <location evidence="1">Cell membrane</location>
        <topology evidence="1">Multi-pass membrane protein</topology>
    </subcellularLocation>
</comment>
<feature type="domain" description="Major facilitator superfamily (MFS) profile" evidence="9">
    <location>
        <begin position="28"/>
        <end position="411"/>
    </location>
</feature>
<evidence type="ECO:0000256" key="7">
    <source>
        <dbReference type="SAM" id="MobiDB-lite"/>
    </source>
</evidence>